<gene>
    <name evidence="2" type="ORF">CCY01nite_05830</name>
</gene>
<sequence length="102" mass="11860">MNMLKQDKLSLGILLGLLAPVAGLFIYYLVTFMPRDQSLSDFFTMLKQNRHLLPKLISICLLANGLVFYLYTRKRRDLTARGIFLITMLYAIVILLLKIIHW</sequence>
<comment type="caution">
    <text evidence="2">The sequence shown here is derived from an EMBL/GenBank/DDBJ whole genome shotgun (WGS) entry which is preliminary data.</text>
</comment>
<organism evidence="2 3">
    <name type="scientific">Chitinophaga cymbidii</name>
    <dbReference type="NCBI Taxonomy" id="1096750"/>
    <lineage>
        <taxon>Bacteria</taxon>
        <taxon>Pseudomonadati</taxon>
        <taxon>Bacteroidota</taxon>
        <taxon>Chitinophagia</taxon>
        <taxon>Chitinophagales</taxon>
        <taxon>Chitinophagaceae</taxon>
        <taxon>Chitinophaga</taxon>
    </lineage>
</organism>
<reference evidence="2 3" key="1">
    <citation type="submission" date="2019-07" db="EMBL/GenBank/DDBJ databases">
        <title>Whole genome shotgun sequence of Chitinophaga cymbidii NBRC 109752.</title>
        <authorList>
            <person name="Hosoyama A."/>
            <person name="Uohara A."/>
            <person name="Ohji S."/>
            <person name="Ichikawa N."/>
        </authorList>
    </citation>
    <scope>NUCLEOTIDE SEQUENCE [LARGE SCALE GENOMIC DNA]</scope>
    <source>
        <strain evidence="2 3">NBRC 109752</strain>
    </source>
</reference>
<feature type="transmembrane region" description="Helical" evidence="1">
    <location>
        <begin position="83"/>
        <end position="101"/>
    </location>
</feature>
<protein>
    <submittedName>
        <fullName evidence="2">Uncharacterized protein</fullName>
    </submittedName>
</protein>
<keyword evidence="1" id="KW-1133">Transmembrane helix</keyword>
<proteinExistence type="predicted"/>
<evidence type="ECO:0000313" key="3">
    <source>
        <dbReference type="Proteomes" id="UP000321436"/>
    </source>
</evidence>
<dbReference type="AlphaFoldDB" id="A0A512RF50"/>
<evidence type="ECO:0000313" key="2">
    <source>
        <dbReference type="EMBL" id="GEP94323.1"/>
    </source>
</evidence>
<feature type="transmembrane region" description="Helical" evidence="1">
    <location>
        <begin position="12"/>
        <end position="32"/>
    </location>
</feature>
<dbReference type="EMBL" id="BKAU01000001">
    <property type="protein sequence ID" value="GEP94323.1"/>
    <property type="molecule type" value="Genomic_DNA"/>
</dbReference>
<name>A0A512RF50_9BACT</name>
<feature type="transmembrane region" description="Helical" evidence="1">
    <location>
        <begin position="52"/>
        <end position="71"/>
    </location>
</feature>
<evidence type="ECO:0000256" key="1">
    <source>
        <dbReference type="SAM" id="Phobius"/>
    </source>
</evidence>
<keyword evidence="1" id="KW-0472">Membrane</keyword>
<dbReference type="Proteomes" id="UP000321436">
    <property type="component" value="Unassembled WGS sequence"/>
</dbReference>
<keyword evidence="1" id="KW-0812">Transmembrane</keyword>
<accession>A0A512RF50</accession>
<keyword evidence="3" id="KW-1185">Reference proteome</keyword>